<sequence length="38" mass="4288">MAKTVPLSSSARIFPDVPFRIMDEELKLTRKNSFHAGP</sequence>
<accession>S2DF60</accession>
<evidence type="ECO:0000313" key="2">
    <source>
        <dbReference type="Proteomes" id="UP000006073"/>
    </source>
</evidence>
<proteinExistence type="predicted"/>
<dbReference type="Proteomes" id="UP000006073">
    <property type="component" value="Unassembled WGS sequence"/>
</dbReference>
<gene>
    <name evidence="1" type="ORF">A33Q_1720</name>
</gene>
<dbReference type="EMBL" id="ALWO02000028">
    <property type="protein sequence ID" value="EOZ97747.1"/>
    <property type="molecule type" value="Genomic_DNA"/>
</dbReference>
<reference evidence="1 2" key="1">
    <citation type="journal article" date="2013" name="Genome Announc.">
        <title>Draft Genome Sequence of Indibacter alkaliphilus Strain LW1T, Isolated from Lonar Lake, a Haloalkaline Lake in the Buldana District of Maharashtra, India.</title>
        <authorList>
            <person name="Singh A."/>
            <person name="Kumar Jangir P."/>
            <person name="Sharma R."/>
            <person name="Singh A."/>
            <person name="Kumar Pinnaka A."/>
            <person name="Shivaji S."/>
        </authorList>
    </citation>
    <scope>NUCLEOTIDE SEQUENCE [LARGE SCALE GENOMIC DNA]</scope>
    <source>
        <strain evidence="2">CCUG 57479 / KCTC 22604 / LW1</strain>
    </source>
</reference>
<evidence type="ECO:0000313" key="1">
    <source>
        <dbReference type="EMBL" id="EOZ97747.1"/>
    </source>
</evidence>
<dbReference type="AlphaFoldDB" id="S2DF60"/>
<protein>
    <submittedName>
        <fullName evidence="1">Uncharacterized protein</fullName>
    </submittedName>
</protein>
<organism evidence="1 2">
    <name type="scientific">Indibacter alkaliphilus (strain CCUG 57479 / KCTC 22604 / LW1)</name>
    <dbReference type="NCBI Taxonomy" id="1189612"/>
    <lineage>
        <taxon>Bacteria</taxon>
        <taxon>Pseudomonadati</taxon>
        <taxon>Bacteroidota</taxon>
        <taxon>Cytophagia</taxon>
        <taxon>Cytophagales</taxon>
        <taxon>Cyclobacteriaceae</taxon>
    </lineage>
</organism>
<keyword evidence="2" id="KW-1185">Reference proteome</keyword>
<comment type="caution">
    <text evidence="1">The sequence shown here is derived from an EMBL/GenBank/DDBJ whole genome shotgun (WGS) entry which is preliminary data.</text>
</comment>
<name>S2DF60_INDAL</name>